<proteinExistence type="predicted"/>
<gene>
    <name evidence="1" type="ORF">HHI36_002555</name>
</gene>
<accession>A0ABD2PB56</accession>
<evidence type="ECO:0000313" key="1">
    <source>
        <dbReference type="EMBL" id="KAL3288105.1"/>
    </source>
</evidence>
<organism evidence="1 2">
    <name type="scientific">Cryptolaemus montrouzieri</name>
    <dbReference type="NCBI Taxonomy" id="559131"/>
    <lineage>
        <taxon>Eukaryota</taxon>
        <taxon>Metazoa</taxon>
        <taxon>Ecdysozoa</taxon>
        <taxon>Arthropoda</taxon>
        <taxon>Hexapoda</taxon>
        <taxon>Insecta</taxon>
        <taxon>Pterygota</taxon>
        <taxon>Neoptera</taxon>
        <taxon>Endopterygota</taxon>
        <taxon>Coleoptera</taxon>
        <taxon>Polyphaga</taxon>
        <taxon>Cucujiformia</taxon>
        <taxon>Coccinelloidea</taxon>
        <taxon>Coccinellidae</taxon>
        <taxon>Scymninae</taxon>
        <taxon>Scymnini</taxon>
        <taxon>Cryptolaemus</taxon>
    </lineage>
</organism>
<comment type="caution">
    <text evidence="1">The sequence shown here is derived from an EMBL/GenBank/DDBJ whole genome shotgun (WGS) entry which is preliminary data.</text>
</comment>
<protein>
    <submittedName>
        <fullName evidence="1">Uncharacterized protein</fullName>
    </submittedName>
</protein>
<evidence type="ECO:0000313" key="2">
    <source>
        <dbReference type="Proteomes" id="UP001516400"/>
    </source>
</evidence>
<name>A0ABD2PB56_9CUCU</name>
<dbReference type="Proteomes" id="UP001516400">
    <property type="component" value="Unassembled WGS sequence"/>
</dbReference>
<dbReference type="EMBL" id="JABFTP020000185">
    <property type="protein sequence ID" value="KAL3288105.1"/>
    <property type="molecule type" value="Genomic_DNA"/>
</dbReference>
<keyword evidence="2" id="KW-1185">Reference proteome</keyword>
<dbReference type="AlphaFoldDB" id="A0ABD2PB56"/>
<sequence length="129" mass="14668">MTSVVSTLVDYILTNFDDVRACVHDIPKITDYSVISAGINDRSFRQPDGADSFHLINLELISCNFELDCVDVNLIYDDLSENRTHVVDKIAPLKSCVVGGDSLPYYDSKLKEKQRKKIKHINFSNQWVD</sequence>
<reference evidence="1 2" key="1">
    <citation type="journal article" date="2021" name="BMC Biol.">
        <title>Horizontally acquired antibacterial genes associated with adaptive radiation of ladybird beetles.</title>
        <authorList>
            <person name="Li H.S."/>
            <person name="Tang X.F."/>
            <person name="Huang Y.H."/>
            <person name="Xu Z.Y."/>
            <person name="Chen M.L."/>
            <person name="Du X.Y."/>
            <person name="Qiu B.Y."/>
            <person name="Chen P.T."/>
            <person name="Zhang W."/>
            <person name="Slipinski A."/>
            <person name="Escalona H.E."/>
            <person name="Waterhouse R.M."/>
            <person name="Zwick A."/>
            <person name="Pang H."/>
        </authorList>
    </citation>
    <scope>NUCLEOTIDE SEQUENCE [LARGE SCALE GENOMIC DNA]</scope>
    <source>
        <strain evidence="1">SYSU2018</strain>
    </source>
</reference>